<keyword evidence="4" id="KW-1185">Reference proteome</keyword>
<evidence type="ECO:0000313" key="4">
    <source>
        <dbReference type="Proteomes" id="UP000199541"/>
    </source>
</evidence>
<keyword evidence="1" id="KW-0175">Coiled coil</keyword>
<reference evidence="2" key="3">
    <citation type="submission" date="2023-06" db="EMBL/GenBank/DDBJ databases">
        <authorList>
            <person name="Sun Q."/>
            <person name="Zhou Y."/>
        </authorList>
    </citation>
    <scope>NUCLEOTIDE SEQUENCE</scope>
    <source>
        <strain evidence="2">CGMCC 1.10859</strain>
    </source>
</reference>
<gene>
    <name evidence="2" type="ORF">GCM10008024_18320</name>
    <name evidence="3" type="ORF">SAMN05444006_108115</name>
</gene>
<dbReference type="InterPro" id="IPR021233">
    <property type="entry name" value="DUF2783"/>
</dbReference>
<dbReference type="EMBL" id="FNOB01000008">
    <property type="protein sequence ID" value="SDW95253.1"/>
    <property type="molecule type" value="Genomic_DNA"/>
</dbReference>
<evidence type="ECO:0000256" key="1">
    <source>
        <dbReference type="SAM" id="Coils"/>
    </source>
</evidence>
<dbReference type="Proteomes" id="UP000634647">
    <property type="component" value="Unassembled WGS sequence"/>
</dbReference>
<dbReference type="Proteomes" id="UP000199541">
    <property type="component" value="Unassembled WGS sequence"/>
</dbReference>
<dbReference type="AlphaFoldDB" id="A0AAN4UQX8"/>
<sequence>MKMAKLITTPNLPDPDGFYEELLAAHDGLSKAESDALNARLILLLANHIGDLQALRQALAAARREGPEAELKAP</sequence>
<reference evidence="3 4" key="2">
    <citation type="submission" date="2016-10" db="EMBL/GenBank/DDBJ databases">
        <authorList>
            <person name="Varghese N."/>
            <person name="Submissions S."/>
        </authorList>
    </citation>
    <scope>NUCLEOTIDE SEQUENCE [LARGE SCALE GENOMIC DNA]</scope>
    <source>
        <strain evidence="3 4">DSM 24802</strain>
    </source>
</reference>
<comment type="caution">
    <text evidence="2">The sequence shown here is derived from an EMBL/GenBank/DDBJ whole genome shotgun (WGS) entry which is preliminary data.</text>
</comment>
<accession>A0AAN4UQX8</accession>
<evidence type="ECO:0008006" key="6">
    <source>
        <dbReference type="Google" id="ProtNLM"/>
    </source>
</evidence>
<dbReference type="Pfam" id="PF10932">
    <property type="entry name" value="DUF2783"/>
    <property type="match status" value="1"/>
</dbReference>
<reference evidence="2" key="1">
    <citation type="journal article" date="2014" name="Int. J. Syst. Evol. Microbiol.">
        <title>Complete genome sequence of Corynebacterium casei LMG S-19264T (=DSM 44701T), isolated from a smear-ripened cheese.</title>
        <authorList>
            <consortium name="US DOE Joint Genome Institute (JGI-PGF)"/>
            <person name="Walter F."/>
            <person name="Albersmeier A."/>
            <person name="Kalinowski J."/>
            <person name="Ruckert C."/>
        </authorList>
    </citation>
    <scope>NUCLEOTIDE SEQUENCE</scope>
    <source>
        <strain evidence="2">CGMCC 1.10859</strain>
    </source>
</reference>
<protein>
    <recommendedName>
        <fullName evidence="6">DUF2783 domain-containing protein</fullName>
    </recommendedName>
</protein>
<evidence type="ECO:0000313" key="3">
    <source>
        <dbReference type="EMBL" id="SDW95253.1"/>
    </source>
</evidence>
<evidence type="ECO:0000313" key="5">
    <source>
        <dbReference type="Proteomes" id="UP000634647"/>
    </source>
</evidence>
<name>A0AAN4UQX8_9RHOB</name>
<feature type="coiled-coil region" evidence="1">
    <location>
        <begin position="45"/>
        <end position="72"/>
    </location>
</feature>
<dbReference type="EMBL" id="BNAB01000007">
    <property type="protein sequence ID" value="GHE01705.1"/>
    <property type="molecule type" value="Genomic_DNA"/>
</dbReference>
<organism evidence="2 5">
    <name type="scientific">Allgaiera indica</name>
    <dbReference type="NCBI Taxonomy" id="765699"/>
    <lineage>
        <taxon>Bacteria</taxon>
        <taxon>Pseudomonadati</taxon>
        <taxon>Pseudomonadota</taxon>
        <taxon>Alphaproteobacteria</taxon>
        <taxon>Rhodobacterales</taxon>
        <taxon>Paracoccaceae</taxon>
        <taxon>Allgaiera</taxon>
    </lineage>
</organism>
<proteinExistence type="predicted"/>
<evidence type="ECO:0000313" key="2">
    <source>
        <dbReference type="EMBL" id="GHE01705.1"/>
    </source>
</evidence>